<protein>
    <recommendedName>
        <fullName evidence="4">DUF4834 family protein</fullName>
    </recommendedName>
</protein>
<keyword evidence="1" id="KW-0812">Transmembrane</keyword>
<evidence type="ECO:0000313" key="2">
    <source>
        <dbReference type="EMBL" id="NKI89049.1"/>
    </source>
</evidence>
<accession>A0ABX1HFP2</accession>
<reference evidence="2 3" key="1">
    <citation type="submission" date="2020-03" db="EMBL/GenBank/DDBJ databases">
        <title>Genomic Encyclopedia of Type Strains, Phase IV (KMG-V): Genome sequencing to study the core and pangenomes of soil and plant-associated prokaryotes.</title>
        <authorList>
            <person name="Whitman W."/>
        </authorList>
    </citation>
    <scope>NUCLEOTIDE SEQUENCE [LARGE SCALE GENOMIC DNA]</scope>
    <source>
        <strain evidence="2 3">1B</strain>
    </source>
</reference>
<dbReference type="RefSeq" id="WP_168672674.1">
    <property type="nucleotide sequence ID" value="NZ_JAAVTK010000003.1"/>
</dbReference>
<evidence type="ECO:0008006" key="4">
    <source>
        <dbReference type="Google" id="ProtNLM"/>
    </source>
</evidence>
<evidence type="ECO:0000256" key="1">
    <source>
        <dbReference type="SAM" id="Phobius"/>
    </source>
</evidence>
<feature type="transmembrane region" description="Helical" evidence="1">
    <location>
        <begin position="81"/>
        <end position="104"/>
    </location>
</feature>
<keyword evidence="1" id="KW-0472">Membrane</keyword>
<dbReference type="EMBL" id="JAAVTK010000003">
    <property type="protein sequence ID" value="NKI89049.1"/>
    <property type="molecule type" value="Genomic_DNA"/>
</dbReference>
<gene>
    <name evidence="2" type="ORF">HBN54_001642</name>
</gene>
<dbReference type="Proteomes" id="UP000717634">
    <property type="component" value="Unassembled WGS sequence"/>
</dbReference>
<evidence type="ECO:0000313" key="3">
    <source>
        <dbReference type="Proteomes" id="UP000717634"/>
    </source>
</evidence>
<proteinExistence type="predicted"/>
<keyword evidence="3" id="KW-1185">Reference proteome</keyword>
<comment type="caution">
    <text evidence="2">The sequence shown here is derived from an EMBL/GenBank/DDBJ whole genome shotgun (WGS) entry which is preliminary data.</text>
</comment>
<organism evidence="2 3">
    <name type="scientific">Hymenobacter artigasi</name>
    <dbReference type="NCBI Taxonomy" id="2719616"/>
    <lineage>
        <taxon>Bacteria</taxon>
        <taxon>Pseudomonadati</taxon>
        <taxon>Bacteroidota</taxon>
        <taxon>Cytophagia</taxon>
        <taxon>Cytophagales</taxon>
        <taxon>Hymenobacteraceae</taxon>
        <taxon>Hymenobacter</taxon>
    </lineage>
</organism>
<sequence>MDKNLAAGPGAVRLHWEIVFPASLRNYCAHLTLAWLVPLPARCGTDKPERAVSGKAKAPGARQQALTVLCGGVYVSSYMKFWLIFILIFFAVRYLLPIVLRLALSGFVRKQMRNGGFAVPPQARPDSGPSAQPGEVRVDYVPPVTEQGKQPHDFKGGEYIDFEEVK</sequence>
<keyword evidence="1" id="KW-1133">Transmembrane helix</keyword>
<name>A0ABX1HFP2_9BACT</name>